<protein>
    <recommendedName>
        <fullName evidence="3">Transposase</fullName>
    </recommendedName>
</protein>
<evidence type="ECO:0008006" key="3">
    <source>
        <dbReference type="Google" id="ProtNLM"/>
    </source>
</evidence>
<dbReference type="EMBL" id="SLXH01000032">
    <property type="protein sequence ID" value="TCP13720.1"/>
    <property type="molecule type" value="Genomic_DNA"/>
</dbReference>
<evidence type="ECO:0000313" key="2">
    <source>
        <dbReference type="Proteomes" id="UP000295182"/>
    </source>
</evidence>
<evidence type="ECO:0000313" key="1">
    <source>
        <dbReference type="EMBL" id="TCP13720.1"/>
    </source>
</evidence>
<dbReference type="Proteomes" id="UP000295182">
    <property type="component" value="Unassembled WGS sequence"/>
</dbReference>
<name>A0A4R2N1Y3_9BURK</name>
<comment type="caution">
    <text evidence="1">The sequence shown here is derived from an EMBL/GenBank/DDBJ whole genome shotgun (WGS) entry which is preliminary data.</text>
</comment>
<sequence>MKKSNEPVCKVLSVAPSAYRRHAALLHEPHQRCARAKRDEVLMPEIERVWQANMLGDMLKKLAKSPTLLYASASTVVHHATIFN</sequence>
<dbReference type="AlphaFoldDB" id="A0A4R2N1Y3"/>
<gene>
    <name evidence="1" type="ORF">EV674_13227</name>
</gene>
<accession>A0A4R2N1Y3</accession>
<organism evidence="1 2">
    <name type="scientific">Simplicispira metamorpha</name>
    <dbReference type="NCBI Taxonomy" id="80881"/>
    <lineage>
        <taxon>Bacteria</taxon>
        <taxon>Pseudomonadati</taxon>
        <taxon>Pseudomonadota</taxon>
        <taxon>Betaproteobacteria</taxon>
        <taxon>Burkholderiales</taxon>
        <taxon>Comamonadaceae</taxon>
        <taxon>Simplicispira</taxon>
    </lineage>
</organism>
<proteinExistence type="predicted"/>
<reference evidence="1 2" key="1">
    <citation type="submission" date="2019-03" db="EMBL/GenBank/DDBJ databases">
        <title>Genomic Encyclopedia of Type Strains, Phase IV (KMG-IV): sequencing the most valuable type-strain genomes for metagenomic binning, comparative biology and taxonomic classification.</title>
        <authorList>
            <person name="Goeker M."/>
        </authorList>
    </citation>
    <scope>NUCLEOTIDE SEQUENCE [LARGE SCALE GENOMIC DNA]</scope>
    <source>
        <strain evidence="1 2">DSM 1837</strain>
    </source>
</reference>
<keyword evidence="2" id="KW-1185">Reference proteome</keyword>